<name>A0A0B7AK29_9EUPU</name>
<evidence type="ECO:0008006" key="2">
    <source>
        <dbReference type="Google" id="ProtNLM"/>
    </source>
</evidence>
<accession>A0A0B7AK29</accession>
<organism evidence="1">
    <name type="scientific">Arion vulgaris</name>
    <dbReference type="NCBI Taxonomy" id="1028688"/>
    <lineage>
        <taxon>Eukaryota</taxon>
        <taxon>Metazoa</taxon>
        <taxon>Spiralia</taxon>
        <taxon>Lophotrochozoa</taxon>
        <taxon>Mollusca</taxon>
        <taxon>Gastropoda</taxon>
        <taxon>Heterobranchia</taxon>
        <taxon>Euthyneura</taxon>
        <taxon>Panpulmonata</taxon>
        <taxon>Eupulmonata</taxon>
        <taxon>Stylommatophora</taxon>
        <taxon>Helicina</taxon>
        <taxon>Arionoidea</taxon>
        <taxon>Arionidae</taxon>
        <taxon>Arion</taxon>
    </lineage>
</organism>
<sequence>LHYRKNILHFADCKSQVNFNMKTLVACLIVLICVHVSVGRDTGLAPCINTEGRSFPSGAGVPKAKDSCNRCGCDDGNFTWCTKKACP</sequence>
<dbReference type="EMBL" id="HACG01033415">
    <property type="protein sequence ID" value="CEK80280.1"/>
    <property type="molecule type" value="Transcribed_RNA"/>
</dbReference>
<proteinExistence type="predicted"/>
<reference evidence="1" key="1">
    <citation type="submission" date="2014-12" db="EMBL/GenBank/DDBJ databases">
        <title>Insight into the proteome of Arion vulgaris.</title>
        <authorList>
            <person name="Aradska J."/>
            <person name="Bulat T."/>
            <person name="Smidak R."/>
            <person name="Sarate P."/>
            <person name="Gangsoo J."/>
            <person name="Sialana F."/>
            <person name="Bilban M."/>
            <person name="Lubec G."/>
        </authorList>
    </citation>
    <scope>NUCLEOTIDE SEQUENCE</scope>
    <source>
        <tissue evidence="1">Skin</tissue>
    </source>
</reference>
<gene>
    <name evidence="1" type="primary">ORF120072</name>
</gene>
<feature type="non-terminal residue" evidence="1">
    <location>
        <position position="1"/>
    </location>
</feature>
<evidence type="ECO:0000313" key="1">
    <source>
        <dbReference type="EMBL" id="CEK80280.1"/>
    </source>
</evidence>
<protein>
    <recommendedName>
        <fullName evidence="2">Pacifastin domain-containing protein</fullName>
    </recommendedName>
</protein>
<dbReference type="AlphaFoldDB" id="A0A0B7AK29"/>